<feature type="compositionally biased region" description="Polar residues" evidence="1">
    <location>
        <begin position="15"/>
        <end position="25"/>
    </location>
</feature>
<accession>A0ABD4KS93</accession>
<comment type="caution">
    <text evidence="2">The sequence shown here is derived from an EMBL/GenBank/DDBJ whole genome shotgun (WGS) entry which is preliminary data.</text>
</comment>
<feature type="region of interest" description="Disordered" evidence="1">
    <location>
        <begin position="1"/>
        <end position="76"/>
    </location>
</feature>
<feature type="region of interest" description="Disordered" evidence="1">
    <location>
        <begin position="322"/>
        <end position="349"/>
    </location>
</feature>
<sequence>MPSIPKPTSLERIDSTSNLASSGTTIHPHVKVISVQHVNKPKSNSQTKNRSEKILKKLDSEIENSKGNTNNERKHKEDLQRIKYWVERAQVGEVSDESHYEEVFINEVDRCLGQGRKTYIEQKARELILQIKAYDVEGGIRPNRLNTSAGGVALRILSVFSGHLFPEPMVLDSARNGSVSTSPSLPFGGQPRIQPSPQNAMKMKTIKVESSVSPVEQDVNVVASRQNSSPALGKSTAAPLSGYKYGKEIATHLMATENNMHGHQGNLELIKETLENYTENLMTFEGGEIVENTEVREKIQNLFSSISIEDIEELENQAVETAIDEDTDDESVIDSHTRQKRSLPSGRKRKDYGGIEEHFVKRINEKMERKDISIHRKRIFVKKKLAQIKINVLRLNTLQEKGIKVSKPRIIHLNFKQKFLQSKLDQLVAFKKSKSTFSNLLDLWNGELDKNALNELSTELSELRANFINQLSILSVSSTDRENDPLPFNNAILVLNENIAILSNLLQLVSKLPYFNDAKSLKILNERSIEWQSLDNNFRKLIKKISKSGIDSINTTSAIRKLKSLNYFIDEQIQETKNYVNTCTDALFVGWLGEKNRQGATPLYFNRESLYRDIIEFKSKMAVQDSIDERTRNSLEIESLVMKSLPSTELTEVELSNTAAALYLTSRIYDIKKTDPHAVENIDIDKFIFSDLIYGFSDHLGRIKYDVISVVDYLCSEATNHPILKRKQVSVSWPSEVHDNLLIFLNEEKVNVTKFLRFMEKQSSVEANKDKLLSSIETPMSYFQHTLDRLAVNEPGVELSNTVTYRYTVFSHHPEAHSVAMRENPPVKKSFSIADILTGRERAWRAENTAYNEREIINTSGISNSLIHSLENTDTQAEFLRSMNALRSDLQVKERFYDYAKSALELHQLDINHSYSIREAPMLLIYPSPEDGPHFSKKWSYDLNPEYSPIKLFSLLTNKVLIFASINDFKRQIRVNTELREWVQLHFPAEFHGNYDQMTIDKKGMDYSNLFERTMALLLKS</sequence>
<feature type="compositionally biased region" description="Acidic residues" evidence="1">
    <location>
        <begin position="322"/>
        <end position="332"/>
    </location>
</feature>
<feature type="compositionally biased region" description="Basic and acidic residues" evidence="1">
    <location>
        <begin position="49"/>
        <end position="64"/>
    </location>
</feature>
<organism evidence="2 3">
    <name type="scientific">Vibrio anguillarum</name>
    <name type="common">Listonella anguillarum</name>
    <dbReference type="NCBI Taxonomy" id="55601"/>
    <lineage>
        <taxon>Bacteria</taxon>
        <taxon>Pseudomonadati</taxon>
        <taxon>Pseudomonadota</taxon>
        <taxon>Gammaproteobacteria</taxon>
        <taxon>Vibrionales</taxon>
        <taxon>Vibrionaceae</taxon>
        <taxon>Vibrio</taxon>
    </lineage>
</organism>
<dbReference type="AlphaFoldDB" id="A0ABD4KS93"/>
<reference evidence="2 3" key="1">
    <citation type="journal article" date="2021" name="PeerJ">
        <title>Analysis of 44 Vibrio anguillarum genomes reveals high genetic diversity.</title>
        <authorList>
            <person name="Hansen M.J."/>
            <person name="Dalsgaard I."/>
        </authorList>
    </citation>
    <scope>NUCLEOTIDE SEQUENCE [LARGE SCALE GENOMIC DNA]</scope>
    <source>
        <strain evidence="2 3">17-16730-2A</strain>
    </source>
</reference>
<evidence type="ECO:0000313" key="3">
    <source>
        <dbReference type="Proteomes" id="UP000722957"/>
    </source>
</evidence>
<proteinExistence type="predicted"/>
<name>A0ABD4KS93_VIBAN</name>
<evidence type="ECO:0000256" key="1">
    <source>
        <dbReference type="SAM" id="MobiDB-lite"/>
    </source>
</evidence>
<feature type="non-terminal residue" evidence="2">
    <location>
        <position position="1021"/>
    </location>
</feature>
<dbReference type="EMBL" id="RDOM01000107">
    <property type="protein sequence ID" value="MBF4274164.1"/>
    <property type="molecule type" value="Genomic_DNA"/>
</dbReference>
<dbReference type="RefSeq" id="WP_194553486.1">
    <property type="nucleotide sequence ID" value="NZ_JAHGVB010000137.1"/>
</dbReference>
<gene>
    <name evidence="2" type="ORF">EAY07_19525</name>
</gene>
<evidence type="ECO:0000313" key="2">
    <source>
        <dbReference type="EMBL" id="MBF4274164.1"/>
    </source>
</evidence>
<dbReference type="Proteomes" id="UP000722957">
    <property type="component" value="Unassembled WGS sequence"/>
</dbReference>
<feature type="compositionally biased region" description="Basic residues" evidence="1">
    <location>
        <begin position="338"/>
        <end position="349"/>
    </location>
</feature>
<protein>
    <submittedName>
        <fullName evidence="2">Uncharacterized protein</fullName>
    </submittedName>
</protein>